<feature type="region of interest" description="Disordered" evidence="1">
    <location>
        <begin position="78"/>
        <end position="113"/>
    </location>
</feature>
<dbReference type="EMBL" id="JARAKH010000201">
    <property type="protein sequence ID" value="KAK8374839.1"/>
    <property type="molecule type" value="Genomic_DNA"/>
</dbReference>
<evidence type="ECO:0000313" key="3">
    <source>
        <dbReference type="Proteomes" id="UP001487740"/>
    </source>
</evidence>
<evidence type="ECO:0000256" key="1">
    <source>
        <dbReference type="SAM" id="MobiDB-lite"/>
    </source>
</evidence>
<sequence>MSHAAPTRHALPLLSPTPLPAINVLAESRPVQQQQQPRDPLKNKRRITLLLIPIHPVVFIPPARPPLTASRWPAFVPTKSRASHATGRPGSTPPTREKQRAKRRPGTLTPRHPTKIERFSSLAPITAWGTSNLPLDLRRLHAFPPSVILAELRPGDARPAADHTPARCPDHTDKTNHPLVGAPVSLRAAHLILLITFSCVDKTAPQPQVQPREKRCSPRKLCHTPIRPRHATVLTDSGPLILPPGHGAVSFSQGARGSPDLIPEADVPRSGTRENKEMRRRKDEKTRRREDEETRRWRDEKTRRRGDEKMRRHR</sequence>
<name>A0AAW0SHH2_SCYPA</name>
<dbReference type="Proteomes" id="UP001487740">
    <property type="component" value="Unassembled WGS sequence"/>
</dbReference>
<keyword evidence="3" id="KW-1185">Reference proteome</keyword>
<reference evidence="2 3" key="1">
    <citation type="submission" date="2023-03" db="EMBL/GenBank/DDBJ databases">
        <title>High-quality genome of Scylla paramamosain provides insights in environmental adaptation.</title>
        <authorList>
            <person name="Zhang L."/>
        </authorList>
    </citation>
    <scope>NUCLEOTIDE SEQUENCE [LARGE SCALE GENOMIC DNA]</scope>
    <source>
        <strain evidence="2">LZ_2023a</strain>
        <tissue evidence="2">Muscle</tissue>
    </source>
</reference>
<feature type="region of interest" description="Disordered" evidence="1">
    <location>
        <begin position="235"/>
        <end position="314"/>
    </location>
</feature>
<proteinExistence type="predicted"/>
<comment type="caution">
    <text evidence="2">The sequence shown here is derived from an EMBL/GenBank/DDBJ whole genome shotgun (WGS) entry which is preliminary data.</text>
</comment>
<accession>A0AAW0SHH2</accession>
<feature type="compositionally biased region" description="Basic and acidic residues" evidence="1">
    <location>
        <begin position="271"/>
        <end position="314"/>
    </location>
</feature>
<dbReference type="AlphaFoldDB" id="A0AAW0SHH2"/>
<organism evidence="2 3">
    <name type="scientific">Scylla paramamosain</name>
    <name type="common">Mud crab</name>
    <dbReference type="NCBI Taxonomy" id="85552"/>
    <lineage>
        <taxon>Eukaryota</taxon>
        <taxon>Metazoa</taxon>
        <taxon>Ecdysozoa</taxon>
        <taxon>Arthropoda</taxon>
        <taxon>Crustacea</taxon>
        <taxon>Multicrustacea</taxon>
        <taxon>Malacostraca</taxon>
        <taxon>Eumalacostraca</taxon>
        <taxon>Eucarida</taxon>
        <taxon>Decapoda</taxon>
        <taxon>Pleocyemata</taxon>
        <taxon>Brachyura</taxon>
        <taxon>Eubrachyura</taxon>
        <taxon>Portunoidea</taxon>
        <taxon>Portunidae</taxon>
        <taxon>Portuninae</taxon>
        <taxon>Scylla</taxon>
    </lineage>
</organism>
<gene>
    <name evidence="2" type="ORF">O3P69_011764</name>
</gene>
<evidence type="ECO:0000313" key="2">
    <source>
        <dbReference type="EMBL" id="KAK8374839.1"/>
    </source>
</evidence>
<protein>
    <submittedName>
        <fullName evidence="2">Uncharacterized protein</fullName>
    </submittedName>
</protein>